<dbReference type="InParanoid" id="A0A1I4IRC4"/>
<comment type="similarity">
    <text evidence="2">Belongs to the PqqA family.</text>
</comment>
<evidence type="ECO:0000256" key="1">
    <source>
        <dbReference type="ARBA" id="ARBA00004886"/>
    </source>
</evidence>
<keyword evidence="5" id="KW-1185">Reference proteome</keyword>
<evidence type="ECO:0000313" key="5">
    <source>
        <dbReference type="Proteomes" id="UP000199152"/>
    </source>
</evidence>
<dbReference type="RefSeq" id="WP_218146337.1">
    <property type="nucleotide sequence ID" value="NZ_FOSW01000013.1"/>
</dbReference>
<accession>A0A1I4IRC4</accession>
<dbReference type="Pfam" id="PF08042">
    <property type="entry name" value="PqqA"/>
    <property type="match status" value="1"/>
</dbReference>
<dbReference type="Proteomes" id="UP000199152">
    <property type="component" value="Unassembled WGS sequence"/>
</dbReference>
<dbReference type="EMBL" id="FOSW01000013">
    <property type="protein sequence ID" value="SFL56835.1"/>
    <property type="molecule type" value="Genomic_DNA"/>
</dbReference>
<sequence length="40" mass="4727">MDRDDRVSLPVEQEWEPPTFEEIRVSAEVTAYMGVVEDWD</sequence>
<proteinExistence type="inferred from homology"/>
<reference evidence="5" key="1">
    <citation type="submission" date="2016-10" db="EMBL/GenBank/DDBJ databases">
        <authorList>
            <person name="Varghese N."/>
            <person name="Submissions S."/>
        </authorList>
    </citation>
    <scope>NUCLEOTIDE SEQUENCE [LARGE SCALE GENOMIC DNA]</scope>
    <source>
        <strain evidence="5">DSM 45317</strain>
    </source>
</reference>
<dbReference type="AlphaFoldDB" id="A0A1I4IRC4"/>
<dbReference type="GO" id="GO:0018189">
    <property type="term" value="P:pyrroloquinoline quinone biosynthetic process"/>
    <property type="evidence" value="ECO:0007669"/>
    <property type="project" value="UniProtKB-UniPathway"/>
</dbReference>
<dbReference type="NCBIfam" id="TIGR02107">
    <property type="entry name" value="PQQ_syn_pqqA"/>
    <property type="match status" value="1"/>
</dbReference>
<dbReference type="InterPro" id="IPR011725">
    <property type="entry name" value="PQQ_synth_PqqA"/>
</dbReference>
<evidence type="ECO:0000256" key="2">
    <source>
        <dbReference type="ARBA" id="ARBA00009325"/>
    </source>
</evidence>
<evidence type="ECO:0000313" key="4">
    <source>
        <dbReference type="EMBL" id="SFL56835.1"/>
    </source>
</evidence>
<comment type="pathway">
    <text evidence="1">Cofactor biosynthesis; pyrroloquinoline quinone biosynthesis.</text>
</comment>
<organism evidence="4 5">
    <name type="scientific">Geodermatophilus ruber</name>
    <dbReference type="NCBI Taxonomy" id="504800"/>
    <lineage>
        <taxon>Bacteria</taxon>
        <taxon>Bacillati</taxon>
        <taxon>Actinomycetota</taxon>
        <taxon>Actinomycetes</taxon>
        <taxon>Geodermatophilales</taxon>
        <taxon>Geodermatophilaceae</taxon>
        <taxon>Geodermatophilus</taxon>
    </lineage>
</organism>
<dbReference type="UniPathway" id="UPA00539"/>
<name>A0A1I4IRC4_9ACTN</name>
<gene>
    <name evidence="4" type="ORF">SAMN04488085_11397</name>
</gene>
<dbReference type="STRING" id="504800.SAMN04488085_11397"/>
<protein>
    <recommendedName>
        <fullName evidence="3">Coenzyme PQQ synthesis protein A</fullName>
    </recommendedName>
</protein>
<evidence type="ECO:0000256" key="3">
    <source>
        <dbReference type="ARBA" id="ARBA00015086"/>
    </source>
</evidence>